<evidence type="ECO:0000256" key="1">
    <source>
        <dbReference type="SAM" id="MobiDB-lite"/>
    </source>
</evidence>
<reference evidence="2" key="1">
    <citation type="journal article" date="2014" name="Int. J. Syst. Evol. Microbiol.">
        <title>Complete genome sequence of Corynebacterium casei LMG S-19264T (=DSM 44701T), isolated from a smear-ripened cheese.</title>
        <authorList>
            <consortium name="US DOE Joint Genome Institute (JGI-PGF)"/>
            <person name="Walter F."/>
            <person name="Albersmeier A."/>
            <person name="Kalinowski J."/>
            <person name="Ruckert C."/>
        </authorList>
    </citation>
    <scope>NUCLEOTIDE SEQUENCE</scope>
    <source>
        <strain evidence="2">JCM 4434</strain>
    </source>
</reference>
<protein>
    <submittedName>
        <fullName evidence="2">Uncharacterized protein</fullName>
    </submittedName>
</protein>
<dbReference type="Proteomes" id="UP000610124">
    <property type="component" value="Unassembled WGS sequence"/>
</dbReference>
<organism evidence="2 3">
    <name type="scientific">Kitasatospora aureofaciens</name>
    <name type="common">Streptomyces aureofaciens</name>
    <dbReference type="NCBI Taxonomy" id="1894"/>
    <lineage>
        <taxon>Bacteria</taxon>
        <taxon>Bacillati</taxon>
        <taxon>Actinomycetota</taxon>
        <taxon>Actinomycetes</taxon>
        <taxon>Kitasatosporales</taxon>
        <taxon>Streptomycetaceae</taxon>
        <taxon>Kitasatospora</taxon>
    </lineage>
</organism>
<evidence type="ECO:0000313" key="2">
    <source>
        <dbReference type="EMBL" id="GGU68525.1"/>
    </source>
</evidence>
<accession>A0A8H9HML0</accession>
<reference evidence="2" key="2">
    <citation type="submission" date="2020-09" db="EMBL/GenBank/DDBJ databases">
        <authorList>
            <person name="Sun Q."/>
            <person name="Ohkuma M."/>
        </authorList>
    </citation>
    <scope>NUCLEOTIDE SEQUENCE</scope>
    <source>
        <strain evidence="2">JCM 4434</strain>
    </source>
</reference>
<comment type="caution">
    <text evidence="2">The sequence shown here is derived from an EMBL/GenBank/DDBJ whole genome shotgun (WGS) entry which is preliminary data.</text>
</comment>
<name>A0A8H9HML0_KITAU</name>
<dbReference type="AlphaFoldDB" id="A0A8H9HML0"/>
<proteinExistence type="predicted"/>
<gene>
    <name evidence="2" type="ORF">GCM10010502_19390</name>
</gene>
<sequence>MGVFVTTGQAGTALGCSIPTVKKLMATGVVPGVREQGRQVFPLAALQALQARPAAGLTVLSAPEIAVLRSDAPTRVDEPDRDWIGFGTALDRAQLLAALSGWWRCDPARVAAGAVLPVTVAGFVVAVLTGLTEWEGDGTVGTAARFRFPKARLAGYLTDLTAPANAATPTDPQDARLAGLLLGTRLASVSGGPIAYVPTNPTTTHQPDTEGGMTR</sequence>
<evidence type="ECO:0000313" key="3">
    <source>
        <dbReference type="Proteomes" id="UP000610124"/>
    </source>
</evidence>
<feature type="region of interest" description="Disordered" evidence="1">
    <location>
        <begin position="193"/>
        <end position="215"/>
    </location>
</feature>
<dbReference type="EMBL" id="BMUB01000004">
    <property type="protein sequence ID" value="GGU68525.1"/>
    <property type="molecule type" value="Genomic_DNA"/>
</dbReference>